<dbReference type="EMBL" id="JAGFBS010000005">
    <property type="protein sequence ID" value="KAG6379342.1"/>
    <property type="molecule type" value="Genomic_DNA"/>
</dbReference>
<reference evidence="2" key="1">
    <citation type="submission" date="2021-03" db="EMBL/GenBank/DDBJ databases">
        <title>Evolutionary innovations through gain and loss of genes in the ectomycorrhizal Boletales.</title>
        <authorList>
            <person name="Wu G."/>
            <person name="Miyauchi S."/>
            <person name="Morin E."/>
            <person name="Yang Z.-L."/>
            <person name="Xu J."/>
            <person name="Martin F.M."/>
        </authorList>
    </citation>
    <scope>NUCLEOTIDE SEQUENCE</scope>
    <source>
        <strain evidence="2">BR01</strain>
    </source>
</reference>
<dbReference type="Pfam" id="PF20414">
    <property type="entry name" value="DUF6698"/>
    <property type="match status" value="1"/>
</dbReference>
<dbReference type="InterPro" id="IPR046521">
    <property type="entry name" value="DUF6698"/>
</dbReference>
<feature type="compositionally biased region" description="Basic residues" evidence="1">
    <location>
        <begin position="567"/>
        <end position="576"/>
    </location>
</feature>
<feature type="compositionally biased region" description="Basic residues" evidence="1">
    <location>
        <begin position="540"/>
        <end position="554"/>
    </location>
</feature>
<feature type="region of interest" description="Disordered" evidence="1">
    <location>
        <begin position="360"/>
        <end position="379"/>
    </location>
</feature>
<organism evidence="2 3">
    <name type="scientific">Boletus reticuloceps</name>
    <dbReference type="NCBI Taxonomy" id="495285"/>
    <lineage>
        <taxon>Eukaryota</taxon>
        <taxon>Fungi</taxon>
        <taxon>Dikarya</taxon>
        <taxon>Basidiomycota</taxon>
        <taxon>Agaricomycotina</taxon>
        <taxon>Agaricomycetes</taxon>
        <taxon>Agaricomycetidae</taxon>
        <taxon>Boletales</taxon>
        <taxon>Boletineae</taxon>
        <taxon>Boletaceae</taxon>
        <taxon>Boletoideae</taxon>
        <taxon>Boletus</taxon>
    </lineage>
</organism>
<name>A0A8I2YZD9_9AGAM</name>
<evidence type="ECO:0000313" key="2">
    <source>
        <dbReference type="EMBL" id="KAG6379342.1"/>
    </source>
</evidence>
<evidence type="ECO:0000256" key="1">
    <source>
        <dbReference type="SAM" id="MobiDB-lite"/>
    </source>
</evidence>
<protein>
    <submittedName>
        <fullName evidence="2">Uncharacterized protein</fullName>
    </submittedName>
</protein>
<feature type="compositionally biased region" description="Low complexity" evidence="1">
    <location>
        <begin position="439"/>
        <end position="461"/>
    </location>
</feature>
<feature type="region of interest" description="Disordered" evidence="1">
    <location>
        <begin position="414"/>
        <end position="576"/>
    </location>
</feature>
<sequence length="576" mass="63377">MTHPSDDTTDIEDNNETKNGKKSTPTPPLYRKRQQVDPYETYNAAARTITRCIDLWCNMDQVISTIQLIQQDEASKLGDLDEEDAARQVREELLRNISPDLKEHVTRTYYKIVQLVPGLQSLVENPEKKAEVGVINQKMNATIKAVRSNDATRLKTYIAQYASPDPHKPGSLNPPIVVTNGRAELGLNHPILARWLCPADQLDRFDKDPGQARKDLASGVMPMRSEDFPCLFWSGEMPGQDYDADNMLHGLFKSYFLVRVGRHIFLGPSSAFGGDTRTTRSCNAVLHNMSTVQAEHIGYICIQARFAISSRSQWGEKDGNLSYFKMYHNIVHFIRDSPDQKWRDELLRWWNKELFGDEKGRSETRTRIDERSDSAAPEQMSTIQRLQAQMKARLAAPTPSSSFAIDPSLVSGSVVSSGRAGASTSVPRAPTPDTSTEFSFGPPLVSGSVVSSGRAGASTSVPRAPTPDTSTEFSFGPPLVSGSVVSSGRAGASTSVPRAPTPVTSTPESRGINITPPRREVTPLTELEEDMLPLTPITNKKGKQTKAVKGKGKRPANQGDDVASASRPKRSKRSRA</sequence>
<feature type="compositionally biased region" description="Low complexity" evidence="1">
    <location>
        <begin position="474"/>
        <end position="496"/>
    </location>
</feature>
<comment type="caution">
    <text evidence="2">The sequence shown here is derived from an EMBL/GenBank/DDBJ whole genome shotgun (WGS) entry which is preliminary data.</text>
</comment>
<proteinExistence type="predicted"/>
<feature type="compositionally biased region" description="Basic and acidic residues" evidence="1">
    <location>
        <begin position="360"/>
        <end position="373"/>
    </location>
</feature>
<feature type="compositionally biased region" description="Low complexity" evidence="1">
    <location>
        <begin position="414"/>
        <end position="426"/>
    </location>
</feature>
<dbReference type="OrthoDB" id="3220614at2759"/>
<accession>A0A8I2YZD9</accession>
<keyword evidence="3" id="KW-1185">Reference proteome</keyword>
<dbReference type="Proteomes" id="UP000683000">
    <property type="component" value="Unassembled WGS sequence"/>
</dbReference>
<gene>
    <name evidence="2" type="ORF">JVT61DRAFT_11802</name>
</gene>
<feature type="region of interest" description="Disordered" evidence="1">
    <location>
        <begin position="1"/>
        <end position="35"/>
    </location>
</feature>
<dbReference type="AlphaFoldDB" id="A0A8I2YZD9"/>
<evidence type="ECO:0000313" key="3">
    <source>
        <dbReference type="Proteomes" id="UP000683000"/>
    </source>
</evidence>